<comment type="caution">
    <text evidence="12">The sequence shown here is derived from an EMBL/GenBank/DDBJ whole genome shotgun (WGS) entry which is preliminary data.</text>
</comment>
<dbReference type="RefSeq" id="WP_256412782.1">
    <property type="nucleotide sequence ID" value="NZ_JANHDM010000012.1"/>
</dbReference>
<evidence type="ECO:0000256" key="4">
    <source>
        <dbReference type="ARBA" id="ARBA00022630"/>
    </source>
</evidence>
<protein>
    <submittedName>
        <fullName evidence="12">FAD-dependent oxidoreductase</fullName>
    </submittedName>
</protein>
<evidence type="ECO:0000313" key="12">
    <source>
        <dbReference type="EMBL" id="MFC5277985.1"/>
    </source>
</evidence>
<accession>A0ABD5QZ62</accession>
<evidence type="ECO:0000256" key="1">
    <source>
        <dbReference type="ARBA" id="ARBA00001917"/>
    </source>
</evidence>
<comment type="similarity">
    <text evidence="3">In the N-terminal section; belongs to the NADH:flavin oxidoreductase/NADH oxidase family.</text>
</comment>
<reference evidence="12 13" key="1">
    <citation type="journal article" date="2019" name="Int. J. Syst. Evol. Microbiol.">
        <title>The Global Catalogue of Microorganisms (GCM) 10K type strain sequencing project: providing services to taxonomists for standard genome sequencing and annotation.</title>
        <authorList>
            <consortium name="The Broad Institute Genomics Platform"/>
            <consortium name="The Broad Institute Genome Sequencing Center for Infectious Disease"/>
            <person name="Wu L."/>
            <person name="Ma J."/>
        </authorList>
    </citation>
    <scope>NUCLEOTIDE SEQUENCE [LARGE SCALE GENOMIC DNA]</scope>
    <source>
        <strain evidence="12 13">CGMCC 1.12124</strain>
    </source>
</reference>
<keyword evidence="9" id="KW-0411">Iron-sulfur</keyword>
<dbReference type="GO" id="GO:0051536">
    <property type="term" value="F:iron-sulfur cluster binding"/>
    <property type="evidence" value="ECO:0007669"/>
    <property type="project" value="UniProtKB-KW"/>
</dbReference>
<sequence>MEYAPLFDPTRLGSIQLPNRIMSSGHQTTLVDEYLPTDAFFEYHLERARGGAGLVVLEAHAVHESGLLTDHTIDASTDDIVETYEPFAEAMHMAGTRLLAQLFHGGRERYAGEYAPPALSASDEPTDRLNVIPRPMETAEVYEMIDAFADAAVRMEQAGLDGVEIVGSHSYLPAQFWSPNVNNRDDEFGGTLENRCRFTVAIADRIRQHTGDDFVVGIRISAEERSEQGLSFEETLPIIEHIDDVATLDYWSIVVGSSSTQEGCSYIVPPATESETVTQSPATVIDQTVDGETIVTSRINTPEKAIRMLTETGADVVGMTRALIADPELPAKTKAGEWDDVIPCVACNQGCIGRYQEGLPIRCTINPVTGREAEYSDLDSVTTPKSILVVGGGPAGLVTATTAAERGHDVTLLEATSDLGGQVTAYADLDHRGRYQDWLATLTSRLDDHDVTVELDTQFDPDDVAAYDPDELVLATGATGRRPDIPVAGSVSSCTAIEALRADDPFGDEVLVADWDGNEAALDVASEAINAGADVEIVTAAYTPGESVQQYIQNTLLGDLYSEGVILTPHHRVDAVEADEIVLQNVFNDDRERRDSVDTVVFAHGGNADYEQYRALSGTDVSIHRVGDCWAPRSLDEAVWEAFETATEL</sequence>
<keyword evidence="8" id="KW-0408">Iron</keyword>
<dbReference type="EMBL" id="JBHSKY010000004">
    <property type="protein sequence ID" value="MFC5277985.1"/>
    <property type="molecule type" value="Genomic_DNA"/>
</dbReference>
<dbReference type="InterPro" id="IPR036188">
    <property type="entry name" value="FAD/NAD-bd_sf"/>
</dbReference>
<dbReference type="AlphaFoldDB" id="A0ABD5QZ62"/>
<comment type="cofactor">
    <cofactor evidence="1">
        <name>FMN</name>
        <dbReference type="ChEBI" id="CHEBI:58210"/>
    </cofactor>
</comment>
<evidence type="ECO:0000313" key="13">
    <source>
        <dbReference type="Proteomes" id="UP001596118"/>
    </source>
</evidence>
<feature type="domain" description="FAD/NAD(P)-binding" evidence="11">
    <location>
        <begin position="386"/>
        <end position="611"/>
    </location>
</feature>
<feature type="domain" description="NADH:flavin oxidoreductase/NADH oxidase N-terminal" evidence="10">
    <location>
        <begin position="6"/>
        <end position="336"/>
    </location>
</feature>
<dbReference type="Gene3D" id="3.40.50.720">
    <property type="entry name" value="NAD(P)-binding Rossmann-like Domain"/>
    <property type="match status" value="1"/>
</dbReference>
<comment type="cofactor">
    <cofactor evidence="2">
        <name>[4Fe-4S] cluster</name>
        <dbReference type="ChEBI" id="CHEBI:49883"/>
    </cofactor>
</comment>
<proteinExistence type="inferred from homology"/>
<keyword evidence="13" id="KW-1185">Reference proteome</keyword>
<dbReference type="SUPFAM" id="SSF51395">
    <property type="entry name" value="FMN-linked oxidoreductases"/>
    <property type="match status" value="1"/>
</dbReference>
<dbReference type="InterPro" id="IPR023753">
    <property type="entry name" value="FAD/NAD-binding_dom"/>
</dbReference>
<dbReference type="Pfam" id="PF00724">
    <property type="entry name" value="Oxidored_FMN"/>
    <property type="match status" value="1"/>
</dbReference>
<evidence type="ECO:0000256" key="3">
    <source>
        <dbReference type="ARBA" id="ARBA00011048"/>
    </source>
</evidence>
<dbReference type="Pfam" id="PF07992">
    <property type="entry name" value="Pyr_redox_2"/>
    <property type="match status" value="1"/>
</dbReference>
<evidence type="ECO:0000256" key="9">
    <source>
        <dbReference type="ARBA" id="ARBA00023014"/>
    </source>
</evidence>
<evidence type="ECO:0000256" key="6">
    <source>
        <dbReference type="ARBA" id="ARBA00022723"/>
    </source>
</evidence>
<dbReference type="PANTHER" id="PTHR42917:SF2">
    <property type="entry name" value="2,4-DIENOYL-COA REDUCTASE [(2E)-ENOYL-COA-PRODUCING]"/>
    <property type="match status" value="1"/>
</dbReference>
<dbReference type="PANTHER" id="PTHR42917">
    <property type="entry name" value="2,4-DIENOYL-COA REDUCTASE"/>
    <property type="match status" value="1"/>
</dbReference>
<evidence type="ECO:0000259" key="11">
    <source>
        <dbReference type="Pfam" id="PF07992"/>
    </source>
</evidence>
<dbReference type="GO" id="GO:0046872">
    <property type="term" value="F:metal ion binding"/>
    <property type="evidence" value="ECO:0007669"/>
    <property type="project" value="UniProtKB-KW"/>
</dbReference>
<dbReference type="Gene3D" id="3.50.50.60">
    <property type="entry name" value="FAD/NAD(P)-binding domain"/>
    <property type="match status" value="1"/>
</dbReference>
<organism evidence="12 13">
    <name type="scientific">Halorubrum rubrum</name>
    <dbReference type="NCBI Taxonomy" id="1126240"/>
    <lineage>
        <taxon>Archaea</taxon>
        <taxon>Methanobacteriati</taxon>
        <taxon>Methanobacteriota</taxon>
        <taxon>Stenosarchaea group</taxon>
        <taxon>Halobacteria</taxon>
        <taxon>Halobacteriales</taxon>
        <taxon>Haloferacaceae</taxon>
        <taxon>Halorubrum</taxon>
    </lineage>
</organism>
<evidence type="ECO:0000256" key="2">
    <source>
        <dbReference type="ARBA" id="ARBA00001966"/>
    </source>
</evidence>
<dbReference type="Proteomes" id="UP001596118">
    <property type="component" value="Unassembled WGS sequence"/>
</dbReference>
<dbReference type="PRINTS" id="PR00368">
    <property type="entry name" value="FADPNR"/>
</dbReference>
<gene>
    <name evidence="12" type="ORF">ACFPM1_04275</name>
</gene>
<dbReference type="SUPFAM" id="SSF51905">
    <property type="entry name" value="FAD/NAD(P)-binding domain"/>
    <property type="match status" value="1"/>
</dbReference>
<dbReference type="InterPro" id="IPR001155">
    <property type="entry name" value="OxRdtase_FMN_N"/>
</dbReference>
<keyword evidence="5" id="KW-0288">FMN</keyword>
<name>A0ABD5QZ62_9EURY</name>
<keyword evidence="4" id="KW-0285">Flavoprotein</keyword>
<keyword evidence="7" id="KW-0560">Oxidoreductase</keyword>
<dbReference type="InterPro" id="IPR051793">
    <property type="entry name" value="NADH:flavin_oxidoreductase"/>
</dbReference>
<dbReference type="InterPro" id="IPR013785">
    <property type="entry name" value="Aldolase_TIM"/>
</dbReference>
<evidence type="ECO:0000256" key="5">
    <source>
        <dbReference type="ARBA" id="ARBA00022643"/>
    </source>
</evidence>
<dbReference type="GO" id="GO:0016491">
    <property type="term" value="F:oxidoreductase activity"/>
    <property type="evidence" value="ECO:0007669"/>
    <property type="project" value="UniProtKB-KW"/>
</dbReference>
<dbReference type="Gene3D" id="3.20.20.70">
    <property type="entry name" value="Aldolase class I"/>
    <property type="match status" value="1"/>
</dbReference>
<evidence type="ECO:0000256" key="7">
    <source>
        <dbReference type="ARBA" id="ARBA00023002"/>
    </source>
</evidence>
<evidence type="ECO:0000256" key="8">
    <source>
        <dbReference type="ARBA" id="ARBA00023004"/>
    </source>
</evidence>
<evidence type="ECO:0000259" key="10">
    <source>
        <dbReference type="Pfam" id="PF00724"/>
    </source>
</evidence>
<keyword evidence="6" id="KW-0479">Metal-binding</keyword>